<gene>
    <name evidence="2" type="primary">ybcO</name>
    <name evidence="2" type="ORF">GAK35_02622</name>
</gene>
<dbReference type="Gene3D" id="3.30.50.20">
    <property type="entry name" value="prophage-derive protein ybcO"/>
    <property type="match status" value="1"/>
</dbReference>
<feature type="region of interest" description="Disordered" evidence="1">
    <location>
        <begin position="36"/>
        <end position="66"/>
    </location>
</feature>
<name>A0A7V8JTU8_9BURK</name>
<dbReference type="Pfam" id="PF07102">
    <property type="entry name" value="YbcO"/>
    <property type="match status" value="1"/>
</dbReference>
<proteinExistence type="predicted"/>
<evidence type="ECO:0000313" key="2">
    <source>
        <dbReference type="EMBL" id="KAF1042575.1"/>
    </source>
</evidence>
<feature type="compositionally biased region" description="Basic residues" evidence="1">
    <location>
        <begin position="47"/>
        <end position="60"/>
    </location>
</feature>
<dbReference type="InterPro" id="IPR010774">
    <property type="entry name" value="YbcO"/>
</dbReference>
<evidence type="ECO:0000256" key="1">
    <source>
        <dbReference type="SAM" id="MobiDB-lite"/>
    </source>
</evidence>
<sequence>MMRRTPLRPGAKPMKRTGFAPQAKPLAGLLRTANLGKSALQPPPGMKRGRPVRSRPKTTKIRSSARDQECTLRFPLVCNHRTDTTVLCHSNQLKDGKGMGLKAPDTRAAYGCSACHDVLDGRAPRPNGFTYEAMQEAFEEGVRCTHTILARMGLLEE</sequence>
<organism evidence="2 3">
    <name type="scientific">Herbaspirillum frisingense</name>
    <dbReference type="NCBI Taxonomy" id="92645"/>
    <lineage>
        <taxon>Bacteria</taxon>
        <taxon>Pseudomonadati</taxon>
        <taxon>Pseudomonadota</taxon>
        <taxon>Betaproteobacteria</taxon>
        <taxon>Burkholderiales</taxon>
        <taxon>Oxalobacteraceae</taxon>
        <taxon>Herbaspirillum</taxon>
    </lineage>
</organism>
<dbReference type="EMBL" id="WNDX01000079">
    <property type="protein sequence ID" value="KAF1042575.1"/>
    <property type="molecule type" value="Genomic_DNA"/>
</dbReference>
<feature type="region of interest" description="Disordered" evidence="1">
    <location>
        <begin position="1"/>
        <end position="22"/>
    </location>
</feature>
<comment type="caution">
    <text evidence="2">The sequence shown here is derived from an EMBL/GenBank/DDBJ whole genome shotgun (WGS) entry which is preliminary data.</text>
</comment>
<protein>
    <submittedName>
        <fullName evidence="2">Putative nuclease YbcO</fullName>
    </submittedName>
</protein>
<dbReference type="Proteomes" id="UP000462435">
    <property type="component" value="Unassembled WGS sequence"/>
</dbReference>
<evidence type="ECO:0000313" key="3">
    <source>
        <dbReference type="Proteomes" id="UP000462435"/>
    </source>
</evidence>
<dbReference type="AlphaFoldDB" id="A0A7V8JTU8"/>
<reference evidence="3" key="1">
    <citation type="journal article" date="2020" name="MBio">
        <title>Horizontal gene transfer to a defensive symbiont with a reduced genome amongst a multipartite beetle microbiome.</title>
        <authorList>
            <person name="Waterworth S.C."/>
            <person name="Florez L.V."/>
            <person name="Rees E.R."/>
            <person name="Hertweck C."/>
            <person name="Kaltenpoth M."/>
            <person name="Kwan J.C."/>
        </authorList>
    </citation>
    <scope>NUCLEOTIDE SEQUENCE [LARGE SCALE GENOMIC DNA]</scope>
</reference>
<accession>A0A7V8JTU8</accession>